<dbReference type="PANTHER" id="PTHR34599">
    <property type="entry name" value="PEROXIDASE-RELATED"/>
    <property type="match status" value="1"/>
</dbReference>
<protein>
    <recommendedName>
        <fullName evidence="1">Phosphatidic acid phosphatase type 2/haloperoxidase domain-containing protein</fullName>
    </recommendedName>
</protein>
<evidence type="ECO:0000313" key="3">
    <source>
        <dbReference type="Proteomes" id="UP000679725"/>
    </source>
</evidence>
<dbReference type="Proteomes" id="UP000679725">
    <property type="component" value="Unassembled WGS sequence"/>
</dbReference>
<evidence type="ECO:0000259" key="1">
    <source>
        <dbReference type="Pfam" id="PF01569"/>
    </source>
</evidence>
<evidence type="ECO:0000313" key="2">
    <source>
        <dbReference type="EMBL" id="CAG5072048.1"/>
    </source>
</evidence>
<organism evidence="2 3">
    <name type="scientific">Dyadobacter linearis</name>
    <dbReference type="NCBI Taxonomy" id="2823330"/>
    <lineage>
        <taxon>Bacteria</taxon>
        <taxon>Pseudomonadati</taxon>
        <taxon>Bacteroidota</taxon>
        <taxon>Cytophagia</taxon>
        <taxon>Cytophagales</taxon>
        <taxon>Spirosomataceae</taxon>
        <taxon>Dyadobacter</taxon>
    </lineage>
</organism>
<dbReference type="InterPro" id="IPR036938">
    <property type="entry name" value="PAP2/HPO_sf"/>
</dbReference>
<dbReference type="RefSeq" id="WP_215235285.1">
    <property type="nucleotide sequence ID" value="NZ_CAJRAU010000006.1"/>
</dbReference>
<name>A0ABN7RB60_9BACT</name>
<dbReference type="Pfam" id="PF01569">
    <property type="entry name" value="PAP2"/>
    <property type="match status" value="1"/>
</dbReference>
<dbReference type="EMBL" id="CAJRAU010000006">
    <property type="protein sequence ID" value="CAG5072048.1"/>
    <property type="molecule type" value="Genomic_DNA"/>
</dbReference>
<dbReference type="PROSITE" id="PS51257">
    <property type="entry name" value="PROKAR_LIPOPROTEIN"/>
    <property type="match status" value="1"/>
</dbReference>
<comment type="caution">
    <text evidence="2">The sequence shown here is derived from an EMBL/GenBank/DDBJ whole genome shotgun (WGS) entry which is preliminary data.</text>
</comment>
<keyword evidence="3" id="KW-1185">Reference proteome</keyword>
<gene>
    <name evidence="2" type="ORF">DYBT9623_03986</name>
</gene>
<accession>A0ABN7RB60</accession>
<feature type="domain" description="Phosphatidic acid phosphatase type 2/haloperoxidase" evidence="1">
    <location>
        <begin position="412"/>
        <end position="505"/>
    </location>
</feature>
<reference evidence="2 3" key="1">
    <citation type="submission" date="2021-04" db="EMBL/GenBank/DDBJ databases">
        <authorList>
            <person name="Rodrigo-Torres L."/>
            <person name="Arahal R. D."/>
            <person name="Lucena T."/>
        </authorList>
    </citation>
    <scope>NUCLEOTIDE SEQUENCE [LARGE SCALE GENOMIC DNA]</scope>
    <source>
        <strain evidence="2 3">CECT 9623</strain>
    </source>
</reference>
<proteinExistence type="predicted"/>
<dbReference type="InterPro" id="IPR052559">
    <property type="entry name" value="V-haloperoxidase"/>
</dbReference>
<dbReference type="InterPro" id="IPR000326">
    <property type="entry name" value="PAP2/HPO"/>
</dbReference>
<dbReference type="Gene3D" id="1.10.606.10">
    <property type="entry name" value="Vanadium-containing Chloroperoxidase, domain 2"/>
    <property type="match status" value="2"/>
</dbReference>
<dbReference type="PANTHER" id="PTHR34599:SF1">
    <property type="entry name" value="PHOSPHATIDIC ACID PHOSPHATASE TYPE 2_HALOPEROXIDASE DOMAIN-CONTAINING PROTEIN"/>
    <property type="match status" value="1"/>
</dbReference>
<dbReference type="CDD" id="cd03398">
    <property type="entry name" value="PAP2_haloperoxidase"/>
    <property type="match status" value="1"/>
</dbReference>
<dbReference type="InterPro" id="IPR016119">
    <property type="entry name" value="Br/Cl_peroxidase_C"/>
</dbReference>
<dbReference type="SUPFAM" id="SSF48317">
    <property type="entry name" value="Acid phosphatase/Vanadium-dependent haloperoxidase"/>
    <property type="match status" value="2"/>
</dbReference>
<sequence length="519" mass="57011">MKKLNIYPFKTVLPGLVVIFSLALFSCNKNVNEPTAGINDPSSLDEKAGDWKPYVLASSNEINVAQPEAITTDYYKTELKKLKEVVNAATPQQKEKVNFWGAGAVYRWNEIGRELAARYNTPPASNQDGKYPVPDPANPLADPKFPFANPPYTARALAYLSVAQYDALVSAWNYKFKYNRQAPSKNDGEIKTLLPVTNLPSYPSEDAVVAEASFQILKAMFPGEVPYLEQKLKEHKESRMWAGMNVASDIEAGAALGKAVGEKVMARAKTDGMGAANNQAKTAEMIANAKAIGIAEPWVSQEFPPRPPMLPTYGFVKPWNFDAQTLPAIRPTPPPAIGSAEFKKNMDELTAIAKNQTREQARIASFWSDGVGSYTPPGHWHRRAANLCHENKFSEIRTARTLALLGTTLQDAGIACWDAKYYYYYPRPNQIDRKVKTSVGLPNFPSYTSGHSTFSGAAAALLTHIFPSEKQKLEAMANEASVSRIYGLIHYRFDCEAGLSTGHKVGGFAVARAKTDGAE</sequence>